<protein>
    <submittedName>
        <fullName evidence="2">Uncharacterized protein</fullName>
    </submittedName>
</protein>
<keyword evidence="3" id="KW-1185">Reference proteome</keyword>
<gene>
    <name evidence="2" type="ORF">IPOD504_LOCUS15334</name>
</gene>
<evidence type="ECO:0000313" key="2">
    <source>
        <dbReference type="EMBL" id="CAH2071939.1"/>
    </source>
</evidence>
<dbReference type="EMBL" id="OW152818">
    <property type="protein sequence ID" value="CAH2071939.1"/>
    <property type="molecule type" value="Genomic_DNA"/>
</dbReference>
<sequence>METQERRVRLCRRVESDESGASGESGVSVGQRSRGDEPLRGNGVRRASRLAPLTAPRVSSARSLSSPAKCERRGDTQRRACHRHGLNNRRCRDFAAGEIAHVNTGPNTTFPLSHAEPVLQVNGKD</sequence>
<feature type="compositionally biased region" description="Low complexity" evidence="1">
    <location>
        <begin position="19"/>
        <end position="30"/>
    </location>
</feature>
<organism evidence="2 3">
    <name type="scientific">Iphiclides podalirius</name>
    <name type="common">scarce swallowtail</name>
    <dbReference type="NCBI Taxonomy" id="110791"/>
    <lineage>
        <taxon>Eukaryota</taxon>
        <taxon>Metazoa</taxon>
        <taxon>Ecdysozoa</taxon>
        <taxon>Arthropoda</taxon>
        <taxon>Hexapoda</taxon>
        <taxon>Insecta</taxon>
        <taxon>Pterygota</taxon>
        <taxon>Neoptera</taxon>
        <taxon>Endopterygota</taxon>
        <taxon>Lepidoptera</taxon>
        <taxon>Glossata</taxon>
        <taxon>Ditrysia</taxon>
        <taxon>Papilionoidea</taxon>
        <taxon>Papilionidae</taxon>
        <taxon>Papilioninae</taxon>
        <taxon>Iphiclides</taxon>
    </lineage>
</organism>
<feature type="compositionally biased region" description="Basic and acidic residues" evidence="1">
    <location>
        <begin position="69"/>
        <end position="78"/>
    </location>
</feature>
<proteinExistence type="predicted"/>
<evidence type="ECO:0000313" key="3">
    <source>
        <dbReference type="Proteomes" id="UP000837857"/>
    </source>
</evidence>
<feature type="compositionally biased region" description="Basic and acidic residues" evidence="1">
    <location>
        <begin position="1"/>
        <end position="16"/>
    </location>
</feature>
<accession>A0ABN8IZD6</accession>
<feature type="region of interest" description="Disordered" evidence="1">
    <location>
        <begin position="1"/>
        <end position="78"/>
    </location>
</feature>
<evidence type="ECO:0000256" key="1">
    <source>
        <dbReference type="SAM" id="MobiDB-lite"/>
    </source>
</evidence>
<dbReference type="Proteomes" id="UP000837857">
    <property type="component" value="Chromosome 6"/>
</dbReference>
<name>A0ABN8IZD6_9NEOP</name>
<feature type="non-terminal residue" evidence="2">
    <location>
        <position position="1"/>
    </location>
</feature>
<reference evidence="2" key="1">
    <citation type="submission" date="2022-03" db="EMBL/GenBank/DDBJ databases">
        <authorList>
            <person name="Martin H S."/>
        </authorList>
    </citation>
    <scope>NUCLEOTIDE SEQUENCE</scope>
</reference>